<keyword evidence="2" id="KW-1185">Reference proteome</keyword>
<organism evidence="1 2">
    <name type="scientific">Paraflavisolibacter caeni</name>
    <dbReference type="NCBI Taxonomy" id="2982496"/>
    <lineage>
        <taxon>Bacteria</taxon>
        <taxon>Pseudomonadati</taxon>
        <taxon>Bacteroidota</taxon>
        <taxon>Chitinophagia</taxon>
        <taxon>Chitinophagales</taxon>
        <taxon>Chitinophagaceae</taxon>
        <taxon>Paraflavisolibacter</taxon>
    </lineage>
</organism>
<reference evidence="1" key="1">
    <citation type="submission" date="2022-09" db="EMBL/GenBank/DDBJ databases">
        <authorList>
            <person name="Yuan C."/>
            <person name="Ke Z."/>
        </authorList>
    </citation>
    <scope>NUCLEOTIDE SEQUENCE</scope>
    <source>
        <strain evidence="1">LB-8</strain>
    </source>
</reference>
<dbReference type="InterPro" id="IPR035927">
    <property type="entry name" value="DUSP-like_sf"/>
</dbReference>
<sequence length="262" mass="28661">MKKVSNYIVPLLFLFFLASCEKVVDVKVKGAEKKYVVEGVLTNETGKCEVKISQTLNLDDDNTFNGVSGAQVTITDDKGVVSTLLESAPGIYRNNLAGKPGTTYTMEVHISGNKFTAQSTMPNPVAIDSLYISSMDMMGDKTLMPNIVFRDPAEKGNAYRFIQYLNGKKSTDIFVQNDVLSNGRLNTTTLFQHDNDLKKGDSVGVDMLCIDNNVYKYWFSLYQGATGEEDSASPANPETNIKGGALGYFSAHTVSRKAVTVN</sequence>
<dbReference type="RefSeq" id="WP_279295210.1">
    <property type="nucleotide sequence ID" value="NZ_JAOTIF010000001.1"/>
</dbReference>
<evidence type="ECO:0000313" key="2">
    <source>
        <dbReference type="Proteomes" id="UP001155483"/>
    </source>
</evidence>
<dbReference type="Pfam" id="PF14054">
    <property type="entry name" value="DUF4249"/>
    <property type="match status" value="1"/>
</dbReference>
<protein>
    <submittedName>
        <fullName evidence="1">DUF4249 domain-containing protein</fullName>
    </submittedName>
</protein>
<dbReference type="Proteomes" id="UP001155483">
    <property type="component" value="Unassembled WGS sequence"/>
</dbReference>
<proteinExistence type="predicted"/>
<gene>
    <name evidence="1" type="ORF">OCK74_01505</name>
</gene>
<dbReference type="InterPro" id="IPR025345">
    <property type="entry name" value="DUF4249"/>
</dbReference>
<dbReference type="AlphaFoldDB" id="A0A9X2XSR9"/>
<name>A0A9X2XSR9_9BACT</name>
<accession>A0A9X2XSR9</accession>
<evidence type="ECO:0000313" key="1">
    <source>
        <dbReference type="EMBL" id="MCU7547765.1"/>
    </source>
</evidence>
<dbReference type="SUPFAM" id="SSF143791">
    <property type="entry name" value="DUSP-like"/>
    <property type="match status" value="1"/>
</dbReference>
<comment type="caution">
    <text evidence="1">The sequence shown here is derived from an EMBL/GenBank/DDBJ whole genome shotgun (WGS) entry which is preliminary data.</text>
</comment>
<dbReference type="PROSITE" id="PS51257">
    <property type="entry name" value="PROKAR_LIPOPROTEIN"/>
    <property type="match status" value="1"/>
</dbReference>
<dbReference type="EMBL" id="JAOTIF010000001">
    <property type="protein sequence ID" value="MCU7547765.1"/>
    <property type="molecule type" value="Genomic_DNA"/>
</dbReference>
<reference evidence="1" key="2">
    <citation type="submission" date="2023-04" db="EMBL/GenBank/DDBJ databases">
        <title>Paracnuella aquatica gen. nov., sp. nov., a member of the family Chitinophagaceae isolated from a hot spring.</title>
        <authorList>
            <person name="Wang C."/>
        </authorList>
    </citation>
    <scope>NUCLEOTIDE SEQUENCE</scope>
    <source>
        <strain evidence="1">LB-8</strain>
    </source>
</reference>